<feature type="compositionally biased region" description="Basic and acidic residues" evidence="1">
    <location>
        <begin position="63"/>
        <end position="76"/>
    </location>
</feature>
<dbReference type="RefSeq" id="WP_150374579.1">
    <property type="nucleotide sequence ID" value="NZ_CP044067.1"/>
</dbReference>
<dbReference type="AlphaFoldDB" id="A0A5P2H8M1"/>
<evidence type="ECO:0000256" key="1">
    <source>
        <dbReference type="SAM" id="MobiDB-lite"/>
    </source>
</evidence>
<proteinExistence type="predicted"/>
<dbReference type="OrthoDB" id="8967188at2"/>
<evidence type="ECO:0000313" key="3">
    <source>
        <dbReference type="Proteomes" id="UP000322822"/>
    </source>
</evidence>
<protein>
    <submittedName>
        <fullName evidence="2">Uncharacterized protein</fullName>
    </submittedName>
</protein>
<name>A0A5P2H8M1_9BURK</name>
<dbReference type="EMBL" id="CP044067">
    <property type="protein sequence ID" value="QET04517.1"/>
    <property type="molecule type" value="Genomic_DNA"/>
</dbReference>
<feature type="compositionally biased region" description="Basic and acidic residues" evidence="1">
    <location>
        <begin position="40"/>
        <end position="56"/>
    </location>
</feature>
<reference evidence="2 3" key="1">
    <citation type="submission" date="2019-09" db="EMBL/GenBank/DDBJ databases">
        <title>FDA dAtabase for Regulatory Grade micrObial Sequences (FDA-ARGOS): Supporting development and validation of Infectious Disease Dx tests.</title>
        <authorList>
            <person name="Sciortino C."/>
            <person name="Tallon L."/>
            <person name="Sadzewicz L."/>
            <person name="Vavikolanu K."/>
            <person name="Mehta A."/>
            <person name="Aluvathingal J."/>
            <person name="Nadendla S."/>
            <person name="Nandy P."/>
            <person name="Geyer C."/>
            <person name="Yan Y."/>
            <person name="Sichtig H."/>
        </authorList>
    </citation>
    <scope>NUCLEOTIDE SEQUENCE [LARGE SCALE GENOMIC DNA]</scope>
    <source>
        <strain evidence="2 3">FDAARGOS_664</strain>
    </source>
</reference>
<feature type="compositionally biased region" description="Basic residues" evidence="1">
    <location>
        <begin position="8"/>
        <end position="17"/>
    </location>
</feature>
<feature type="compositionally biased region" description="Polar residues" evidence="1">
    <location>
        <begin position="24"/>
        <end position="39"/>
    </location>
</feature>
<gene>
    <name evidence="2" type="ORF">FOB72_20610</name>
</gene>
<feature type="region of interest" description="Disordered" evidence="1">
    <location>
        <begin position="1"/>
        <end position="84"/>
    </location>
</feature>
<evidence type="ECO:0000313" key="2">
    <source>
        <dbReference type="EMBL" id="QET04517.1"/>
    </source>
</evidence>
<accession>A0A5P2H8M1</accession>
<organism evidence="2 3">
    <name type="scientific">Cupriavidus pauculus</name>
    <dbReference type="NCBI Taxonomy" id="82633"/>
    <lineage>
        <taxon>Bacteria</taxon>
        <taxon>Pseudomonadati</taxon>
        <taxon>Pseudomonadota</taxon>
        <taxon>Betaproteobacteria</taxon>
        <taxon>Burkholderiales</taxon>
        <taxon>Burkholderiaceae</taxon>
        <taxon>Cupriavidus</taxon>
    </lineage>
</organism>
<dbReference type="Proteomes" id="UP000322822">
    <property type="component" value="Chromosome 2"/>
</dbReference>
<sequence length="84" mass="9268">MPFAYAGTRRRRNRDRRRAHDDLQNGSAEGSPNASSAASERQREGHGEIKENRSKGEITPGVGERDLRDPGSRDPDAPPVENNS</sequence>